<keyword evidence="3 4" id="KW-0175">Coiled coil</keyword>
<reference evidence="7" key="1">
    <citation type="journal article" date="2023" name="Mol. Biol. Evol.">
        <title>Third-Generation Sequencing Reveals the Adaptive Role of the Epigenome in Three Deep-Sea Polychaetes.</title>
        <authorList>
            <person name="Perez M."/>
            <person name="Aroh O."/>
            <person name="Sun Y."/>
            <person name="Lan Y."/>
            <person name="Juniper S.K."/>
            <person name="Young C.R."/>
            <person name="Angers B."/>
            <person name="Qian P.Y."/>
        </authorList>
    </citation>
    <scope>NUCLEOTIDE SEQUENCE</scope>
    <source>
        <strain evidence="7">P08H-3</strain>
    </source>
</reference>
<sequence length="2156" mass="246906">MSSWFGTGLSHITGQISNFTKEVLEEGVEEVDDVATRLKITRNKFVELDGYCQAQKSEIERLKAANDELQEKLEATELQVKTLSNEYRVIIESKEEELKSLKHQQNELYSKPLEVSPGTSPTESSIPHSLSMPSLRAGLGCRECVLVPSRTLVASAPLRCCQGDEHDFDDVISSQHEINRLRTENSRLEAEVRHWNQRLIIKITIINAVGYLIEEDVDDLSFTASWGAVILQTSRVAGGDSDRIHELQKQIKELQQQYDDEIDQHQRELAVLQDVHAQKLSTIKHKNKEELGHLHEELDELRDKVSDNTECNPKVLRNLTERVQHLEEVNQKLTFDLELTHAADREKARCLDELTRQLEVITQERDELKSQYQDLQQEKQELMDQLDAVVSEQRRITALYGAKQRDHHNAAVGDVQNTSAGPSHPEHSYVSSTPMRHGKRPSSSQLLDSSDLSDIQGDADLASDVSELSRHNVELDNQVTLLRKQISAYEDEIKQFEMVKSDWQMEKEALEDVLLNMREQLRDRDEKITALQQQRDSHEMKKPISSEEYATQSGHNLALESLGNTELYAEYRHVKSERDGLIQRVKKLEEELKHYQTKHAEEVDALHQQMMTLEQQLSTKVSIISELKESLKNRETELSALSSGLGENMAVLEEKAELLKVEQDGLDKVGSSEKSAVDVAGEMDHLRRQLRESEEEKTTLRSELKERNSDIQIIGDEKTKLNEEKAALSTEIKSLFAKKGELVQKLAEVLEENEKIKNEMVQVKEEQNGLNDSLEELDAQHEAAMSQIIETRDRLAKENAELKSRITTLEAERKQEREQLKDVHQLADDFVKLKTEQEKVSVKLTEIQLVNEQLSDNRVTLEEEKALLTNQLHQMNKERINLHQNCDKLQEEADSTTAELATLRDRLSSLEVENANLRQSTASLEEQLQEASSASGTCQLEHHRVLEEELVQLKELHSSQISELSSRVDALQELREKAQRDLAKAELRAAEQKQLFEQYREELKGSRQLDDTSLQAEYERLVALLQEKDQSVNSLKRDLDVVQTELSTSEESLNQLTKEKDKQQQELERLALVEEQYIEACKENKMYQTKIEGSWKEPQPSPKSKTHSISEDEVDSLEQKCRKQEMMLEEQSKEFSSLKDKLGKYEDEIAQLKQENVHLFSKTDELTKRLIPQDATDGLVRRDHLVNGDESNSLEKTDSSLSNREKLKWEVCDRSVVKCANVMQNGDIGCDPFHSSSSKEELEKMKSIVTQKDYLITQLNDNNSSLLKLLEERSQAMYGDQTLVDIHRLENEVRDLRAEKDQIMSILNEKTRECSSLKSEVHRLMNVISAEKTALSKLQQDNQDLIRSKDDPREDPWQEMKQEAIKKLSQIIRDKDMEIEALSQKNQTLLQVLQDSAQEGSQILALMHEKDNLVQQIGIFQKDREQIISMLNAKHLESVGYHEEIQRLNKLLALETSKHEQLQTEHASLKNQYEDKQHALVKMQNEMLNYKKKYTEMEMHFKESKIQKARPGCNAQSSLKPASETLNVMTAHDDESNSLSAEVAEELEDLRLIIKSHEDSFAEKDKIIHTQNQSLKDKDRTIWERDTTLTAKDRQLAELHAKVHKAEENVHSKDSELNNLRKQSDNLSFQLKGIQVDCHDLRQERDQLYERSSVLQQELGSLKEANNRLTMTLHSREFEIHSLNEKVNTLSKLAETKGEGTKDEMQRVMKDMEEQQQQAQAFKQERDQSVLAIQQQQVEIQQLRNEIQRLKERGGKSAKELERLRGHLLSIEENYTQDALAAEEREKELRNKLAVAEEKALSSSTAVQAANQQALRQVESLQTQLHVMAEQRDDALLQLSNAQETANQYQTSLQNLQMVLEQFQMERETQQNTEIEKYQKDIAGYKSEIARLQDQVRQLQAQLDETVDALEAAQRLSEQLDHKEEMIAALREEVQLRESELMKMEAEIEKLSSSTEGKVDKVLMKNLILGYFHTPASSRGEALRLIGRMLDFSKPDMEQLGLEGGRGWLGGLFKKTNPTPPSTPQASPNKSFSELFVNFLERESTPQPNLRLPTDRMVAESQHRHLHSHQTPTSRSQPAFNPFSAPVNSTLPLHIGKDPEGQGFAVPSHHPLIKPVNSSLPLLTTAIPESSSSLLMAPSGGHTMNSGAILRDVLQQ</sequence>
<proteinExistence type="predicted"/>
<evidence type="ECO:0000256" key="4">
    <source>
        <dbReference type="SAM" id="Coils"/>
    </source>
</evidence>
<evidence type="ECO:0000259" key="6">
    <source>
        <dbReference type="PROSITE" id="PS50913"/>
    </source>
</evidence>
<evidence type="ECO:0000313" key="7">
    <source>
        <dbReference type="EMBL" id="KAK2168355.1"/>
    </source>
</evidence>
<keyword evidence="2" id="KW-0333">Golgi apparatus</keyword>
<dbReference type="InterPro" id="IPR000237">
    <property type="entry name" value="GRIP_dom"/>
</dbReference>
<feature type="coiled-coil region" evidence="4">
    <location>
        <begin position="1365"/>
        <end position="1399"/>
    </location>
</feature>
<feature type="coiled-coil region" evidence="4">
    <location>
        <begin position="676"/>
        <end position="934"/>
    </location>
</feature>
<evidence type="ECO:0000256" key="1">
    <source>
        <dbReference type="ARBA" id="ARBA00004555"/>
    </source>
</evidence>
<dbReference type="GO" id="GO:0031267">
    <property type="term" value="F:small GTPase binding"/>
    <property type="evidence" value="ECO:0007669"/>
    <property type="project" value="TreeGrafter"/>
</dbReference>
<comment type="caution">
    <text evidence="7">The sequence shown here is derived from an EMBL/GenBank/DDBJ whole genome shotgun (WGS) entry which is preliminary data.</text>
</comment>
<dbReference type="EMBL" id="JAODUP010000017">
    <property type="protein sequence ID" value="KAK2168355.1"/>
    <property type="molecule type" value="Genomic_DNA"/>
</dbReference>
<feature type="coiled-coil region" evidence="4">
    <location>
        <begin position="1589"/>
        <end position="1658"/>
    </location>
</feature>
<keyword evidence="8" id="KW-1185">Reference proteome</keyword>
<dbReference type="PANTHER" id="PTHR18921:SF2">
    <property type="entry name" value="THYROID RECEPTOR-INTERACTING PROTEIN 11"/>
    <property type="match status" value="1"/>
</dbReference>
<feature type="region of interest" description="Disordered" evidence="5">
    <location>
        <begin position="531"/>
        <end position="552"/>
    </location>
</feature>
<dbReference type="GO" id="GO:0007030">
    <property type="term" value="P:Golgi organization"/>
    <property type="evidence" value="ECO:0007669"/>
    <property type="project" value="TreeGrafter"/>
</dbReference>
<feature type="compositionally biased region" description="Basic and acidic residues" evidence="5">
    <location>
        <begin position="535"/>
        <end position="545"/>
    </location>
</feature>
<feature type="region of interest" description="Disordered" evidence="5">
    <location>
        <begin position="1092"/>
        <end position="1115"/>
    </location>
</feature>
<protein>
    <recommendedName>
        <fullName evidence="6">GRIP domain-containing protein</fullName>
    </recommendedName>
</protein>
<feature type="region of interest" description="Disordered" evidence="5">
    <location>
        <begin position="413"/>
        <end position="455"/>
    </location>
</feature>
<dbReference type="Gene3D" id="1.10.287.1490">
    <property type="match status" value="2"/>
</dbReference>
<accession>A0AAD9NFQ1</accession>
<gene>
    <name evidence="7" type="ORF">LSH36_17g00045</name>
</gene>
<feature type="compositionally biased region" description="Low complexity" evidence="5">
    <location>
        <begin position="442"/>
        <end position="454"/>
    </location>
</feature>
<dbReference type="Proteomes" id="UP001208570">
    <property type="component" value="Unassembled WGS sequence"/>
</dbReference>
<dbReference type="PROSITE" id="PS50913">
    <property type="entry name" value="GRIP"/>
    <property type="match status" value="1"/>
</dbReference>
<organism evidence="7 8">
    <name type="scientific">Paralvinella palmiformis</name>
    <dbReference type="NCBI Taxonomy" id="53620"/>
    <lineage>
        <taxon>Eukaryota</taxon>
        <taxon>Metazoa</taxon>
        <taxon>Spiralia</taxon>
        <taxon>Lophotrochozoa</taxon>
        <taxon>Annelida</taxon>
        <taxon>Polychaeta</taxon>
        <taxon>Sedentaria</taxon>
        <taxon>Canalipalpata</taxon>
        <taxon>Terebellida</taxon>
        <taxon>Terebelliformia</taxon>
        <taxon>Alvinellidae</taxon>
        <taxon>Paralvinella</taxon>
    </lineage>
</organism>
<feature type="compositionally biased region" description="Polar residues" evidence="5">
    <location>
        <begin position="117"/>
        <end position="128"/>
    </location>
</feature>
<dbReference type="GO" id="GO:0005794">
    <property type="term" value="C:Golgi apparatus"/>
    <property type="evidence" value="ECO:0007669"/>
    <property type="project" value="UniProtKB-SubCell"/>
</dbReference>
<feature type="coiled-coil region" evidence="4">
    <location>
        <begin position="1698"/>
        <end position="1954"/>
    </location>
</feature>
<dbReference type="GO" id="GO:0006888">
    <property type="term" value="P:endoplasmic reticulum to Golgi vesicle-mediated transport"/>
    <property type="evidence" value="ECO:0007669"/>
    <property type="project" value="TreeGrafter"/>
</dbReference>
<evidence type="ECO:0000313" key="8">
    <source>
        <dbReference type="Proteomes" id="UP001208570"/>
    </source>
</evidence>
<feature type="coiled-coil region" evidence="4">
    <location>
        <begin position="961"/>
        <end position="1073"/>
    </location>
</feature>
<evidence type="ECO:0000256" key="3">
    <source>
        <dbReference type="ARBA" id="ARBA00023054"/>
    </source>
</evidence>
<feature type="coiled-coil region" evidence="4">
    <location>
        <begin position="1279"/>
        <end position="1327"/>
    </location>
</feature>
<feature type="region of interest" description="Disordered" evidence="5">
    <location>
        <begin position="109"/>
        <end position="128"/>
    </location>
</feature>
<feature type="coiled-coil region" evidence="4">
    <location>
        <begin position="571"/>
        <end position="605"/>
    </location>
</feature>
<comment type="subcellular location">
    <subcellularLocation>
        <location evidence="1">Golgi apparatus</location>
    </subcellularLocation>
</comment>
<dbReference type="PANTHER" id="PTHR18921">
    <property type="entry name" value="MYOSIN HEAVY CHAIN - RELATED"/>
    <property type="match status" value="1"/>
</dbReference>
<feature type="domain" description="GRIP" evidence="6">
    <location>
        <begin position="1954"/>
        <end position="2003"/>
    </location>
</feature>
<evidence type="ECO:0000256" key="5">
    <source>
        <dbReference type="SAM" id="MobiDB-lite"/>
    </source>
</evidence>
<evidence type="ECO:0000256" key="2">
    <source>
        <dbReference type="ARBA" id="ARBA00023034"/>
    </source>
</evidence>
<feature type="coiled-coil region" evidence="4">
    <location>
        <begin position="237"/>
        <end position="392"/>
    </location>
</feature>
<name>A0AAD9NFQ1_9ANNE</name>
<feature type="coiled-coil region" evidence="4">
    <location>
        <begin position="171"/>
        <end position="198"/>
    </location>
</feature>
<feature type="coiled-coil region" evidence="4">
    <location>
        <begin position="1445"/>
        <end position="1500"/>
    </location>
</feature>